<keyword evidence="1" id="KW-1015">Disulfide bond</keyword>
<dbReference type="PROSITE" id="PS01180">
    <property type="entry name" value="CUB"/>
    <property type="match status" value="1"/>
</dbReference>
<name>A0A8J5JM94_HOMAM</name>
<keyword evidence="5" id="KW-1185">Reference proteome</keyword>
<evidence type="ECO:0000256" key="1">
    <source>
        <dbReference type="ARBA" id="ARBA00023157"/>
    </source>
</evidence>
<dbReference type="Gene3D" id="2.60.120.290">
    <property type="entry name" value="Spermadhesin, CUB domain"/>
    <property type="match status" value="1"/>
</dbReference>
<accession>A0A8J5JM94</accession>
<dbReference type="InterPro" id="IPR000859">
    <property type="entry name" value="CUB_dom"/>
</dbReference>
<comment type="caution">
    <text evidence="2">Lacks conserved residue(s) required for the propagation of feature annotation.</text>
</comment>
<dbReference type="AlphaFoldDB" id="A0A8J5JM94"/>
<protein>
    <submittedName>
        <fullName evidence="4">Putative CUB domain-containing protein-like 18</fullName>
    </submittedName>
</protein>
<reference evidence="4" key="1">
    <citation type="journal article" date="2021" name="Sci. Adv.">
        <title>The American lobster genome reveals insights on longevity, neural, and immune adaptations.</title>
        <authorList>
            <person name="Polinski J.M."/>
            <person name="Zimin A.V."/>
            <person name="Clark K.F."/>
            <person name="Kohn A.B."/>
            <person name="Sadowski N."/>
            <person name="Timp W."/>
            <person name="Ptitsyn A."/>
            <person name="Khanna P."/>
            <person name="Romanova D.Y."/>
            <person name="Williams P."/>
            <person name="Greenwood S.J."/>
            <person name="Moroz L.L."/>
            <person name="Walt D.R."/>
            <person name="Bodnar A.G."/>
        </authorList>
    </citation>
    <scope>NUCLEOTIDE SEQUENCE</scope>
    <source>
        <strain evidence="4">GMGI-L3</strain>
    </source>
</reference>
<dbReference type="InterPro" id="IPR035914">
    <property type="entry name" value="Sperma_CUB_dom_sf"/>
</dbReference>
<proteinExistence type="predicted"/>
<sequence length="125" mass="14388">MKGCNVTYEVEPGSKYTWNTPNYPKAYPEDITCSLEVKISQQGVKAVLFINDGYIYSQRRRPRRCPHDYLSVTGETRKYCNKVTDRMWTVETANVQQKTFTVIFLSTSADGNRDQISDDTLEVCL</sequence>
<dbReference type="SUPFAM" id="SSF49854">
    <property type="entry name" value="Spermadhesin, CUB domain"/>
    <property type="match status" value="1"/>
</dbReference>
<evidence type="ECO:0000259" key="3">
    <source>
        <dbReference type="PROSITE" id="PS01180"/>
    </source>
</evidence>
<dbReference type="Pfam" id="PF00431">
    <property type="entry name" value="CUB"/>
    <property type="match status" value="1"/>
</dbReference>
<evidence type="ECO:0000313" key="4">
    <source>
        <dbReference type="EMBL" id="KAG7160907.1"/>
    </source>
</evidence>
<evidence type="ECO:0000313" key="5">
    <source>
        <dbReference type="Proteomes" id="UP000747542"/>
    </source>
</evidence>
<dbReference type="EMBL" id="JAHLQT010030594">
    <property type="protein sequence ID" value="KAG7160907.1"/>
    <property type="molecule type" value="Genomic_DNA"/>
</dbReference>
<feature type="domain" description="CUB" evidence="3">
    <location>
        <begin position="4"/>
        <end position="125"/>
    </location>
</feature>
<gene>
    <name evidence="4" type="primary">Cdcp-L18</name>
    <name evidence="4" type="ORF">Hamer_G007683</name>
</gene>
<evidence type="ECO:0000256" key="2">
    <source>
        <dbReference type="PROSITE-ProRule" id="PRU00059"/>
    </source>
</evidence>
<dbReference type="Proteomes" id="UP000747542">
    <property type="component" value="Unassembled WGS sequence"/>
</dbReference>
<organism evidence="4 5">
    <name type="scientific">Homarus americanus</name>
    <name type="common">American lobster</name>
    <dbReference type="NCBI Taxonomy" id="6706"/>
    <lineage>
        <taxon>Eukaryota</taxon>
        <taxon>Metazoa</taxon>
        <taxon>Ecdysozoa</taxon>
        <taxon>Arthropoda</taxon>
        <taxon>Crustacea</taxon>
        <taxon>Multicrustacea</taxon>
        <taxon>Malacostraca</taxon>
        <taxon>Eumalacostraca</taxon>
        <taxon>Eucarida</taxon>
        <taxon>Decapoda</taxon>
        <taxon>Pleocyemata</taxon>
        <taxon>Astacidea</taxon>
        <taxon>Nephropoidea</taxon>
        <taxon>Nephropidae</taxon>
        <taxon>Homarus</taxon>
    </lineage>
</organism>
<comment type="caution">
    <text evidence="4">The sequence shown here is derived from an EMBL/GenBank/DDBJ whole genome shotgun (WGS) entry which is preliminary data.</text>
</comment>